<evidence type="ECO:0000313" key="2">
    <source>
        <dbReference type="EMBL" id="KAJ3662686.1"/>
    </source>
</evidence>
<feature type="region of interest" description="Disordered" evidence="1">
    <location>
        <begin position="78"/>
        <end position="122"/>
    </location>
</feature>
<keyword evidence="3" id="KW-1185">Reference proteome</keyword>
<reference evidence="2" key="1">
    <citation type="journal article" date="2023" name="G3 (Bethesda)">
        <title>Whole genome assemblies of Zophobas morio and Tenebrio molitor.</title>
        <authorList>
            <person name="Kaur S."/>
            <person name="Stinson S.A."/>
            <person name="diCenzo G.C."/>
        </authorList>
    </citation>
    <scope>NUCLEOTIDE SEQUENCE</scope>
    <source>
        <strain evidence="2">QUZm001</strain>
    </source>
</reference>
<evidence type="ECO:0000313" key="3">
    <source>
        <dbReference type="Proteomes" id="UP001168821"/>
    </source>
</evidence>
<organism evidence="2 3">
    <name type="scientific">Zophobas morio</name>
    <dbReference type="NCBI Taxonomy" id="2755281"/>
    <lineage>
        <taxon>Eukaryota</taxon>
        <taxon>Metazoa</taxon>
        <taxon>Ecdysozoa</taxon>
        <taxon>Arthropoda</taxon>
        <taxon>Hexapoda</taxon>
        <taxon>Insecta</taxon>
        <taxon>Pterygota</taxon>
        <taxon>Neoptera</taxon>
        <taxon>Endopterygota</taxon>
        <taxon>Coleoptera</taxon>
        <taxon>Polyphaga</taxon>
        <taxon>Cucujiformia</taxon>
        <taxon>Tenebrionidae</taxon>
        <taxon>Zophobas</taxon>
    </lineage>
</organism>
<evidence type="ECO:0000256" key="1">
    <source>
        <dbReference type="SAM" id="MobiDB-lite"/>
    </source>
</evidence>
<sequence>MSSYEVGCVRMSGNDSETLSGDANSCNISDDIRPYHADVVSPDCGIPWTTTSSEQFTTYPVPQNQYNFVENLKIGKKSIHEHERARPRQTSHLELQSDRIQKAQDEDFKTSSSWSSSKPHQSPSAALRHFLGALKLGMYSGCLTQSI</sequence>
<protein>
    <submittedName>
        <fullName evidence="2">Uncharacterized protein</fullName>
    </submittedName>
</protein>
<accession>A0AA38IWK2</accession>
<comment type="caution">
    <text evidence="2">The sequence shown here is derived from an EMBL/GenBank/DDBJ whole genome shotgun (WGS) entry which is preliminary data.</text>
</comment>
<feature type="compositionally biased region" description="Low complexity" evidence="1">
    <location>
        <begin position="111"/>
        <end position="122"/>
    </location>
</feature>
<gene>
    <name evidence="2" type="ORF">Zmor_007021</name>
</gene>
<name>A0AA38IWK2_9CUCU</name>
<dbReference type="EMBL" id="JALNTZ010000002">
    <property type="protein sequence ID" value="KAJ3662686.1"/>
    <property type="molecule type" value="Genomic_DNA"/>
</dbReference>
<dbReference type="AlphaFoldDB" id="A0AA38IWK2"/>
<dbReference type="Proteomes" id="UP001168821">
    <property type="component" value="Unassembled WGS sequence"/>
</dbReference>
<proteinExistence type="predicted"/>
<feature type="compositionally biased region" description="Basic and acidic residues" evidence="1">
    <location>
        <begin position="95"/>
        <end position="109"/>
    </location>
</feature>